<name>A0A5K7ZKC3_9BACT</name>
<comment type="function">
    <text evidence="8">Involved in the regulation of the intracellular balance of NAD and NADP, and is a key enzyme in the biosynthesis of NADP. Catalyzes specifically the phosphorylation on 2'-hydroxyl of the adenosine moiety of NAD to yield NADP.</text>
</comment>
<dbReference type="PANTHER" id="PTHR20275:SF0">
    <property type="entry name" value="NAD KINASE"/>
    <property type="match status" value="1"/>
</dbReference>
<evidence type="ECO:0000256" key="2">
    <source>
        <dbReference type="ARBA" id="ARBA00022741"/>
    </source>
</evidence>
<dbReference type="InterPro" id="IPR017438">
    <property type="entry name" value="ATP-NAD_kinase_N"/>
</dbReference>
<evidence type="ECO:0000256" key="6">
    <source>
        <dbReference type="ARBA" id="ARBA00023027"/>
    </source>
</evidence>
<keyword evidence="5 8" id="KW-0521">NADP</keyword>
<evidence type="ECO:0000256" key="5">
    <source>
        <dbReference type="ARBA" id="ARBA00022857"/>
    </source>
</evidence>
<dbReference type="EMBL" id="AP021875">
    <property type="protein sequence ID" value="BBO76487.1"/>
    <property type="molecule type" value="Genomic_DNA"/>
</dbReference>
<evidence type="ECO:0000256" key="4">
    <source>
        <dbReference type="ARBA" id="ARBA00022840"/>
    </source>
</evidence>
<comment type="catalytic activity">
    <reaction evidence="7 8">
        <text>NAD(+) + ATP = ADP + NADP(+) + H(+)</text>
        <dbReference type="Rhea" id="RHEA:18629"/>
        <dbReference type="ChEBI" id="CHEBI:15378"/>
        <dbReference type="ChEBI" id="CHEBI:30616"/>
        <dbReference type="ChEBI" id="CHEBI:57540"/>
        <dbReference type="ChEBI" id="CHEBI:58349"/>
        <dbReference type="ChEBI" id="CHEBI:456216"/>
        <dbReference type="EC" id="2.7.1.23"/>
    </reaction>
</comment>
<dbReference type="RefSeq" id="WP_155305308.1">
    <property type="nucleotide sequence ID" value="NZ_AP021875.1"/>
</dbReference>
<dbReference type="KEGG" id="dwd:DSCW_39040"/>
<dbReference type="GO" id="GO:0046872">
    <property type="term" value="F:metal ion binding"/>
    <property type="evidence" value="ECO:0007669"/>
    <property type="project" value="UniProtKB-UniRule"/>
</dbReference>
<feature type="binding site" evidence="8">
    <location>
        <position position="240"/>
    </location>
    <ligand>
        <name>NAD(+)</name>
        <dbReference type="ChEBI" id="CHEBI:57540"/>
    </ligand>
</feature>
<evidence type="ECO:0000256" key="3">
    <source>
        <dbReference type="ARBA" id="ARBA00022777"/>
    </source>
</evidence>
<keyword evidence="10" id="KW-1185">Reference proteome</keyword>
<evidence type="ECO:0000313" key="10">
    <source>
        <dbReference type="Proteomes" id="UP000427769"/>
    </source>
</evidence>
<evidence type="ECO:0000256" key="7">
    <source>
        <dbReference type="ARBA" id="ARBA00047925"/>
    </source>
</evidence>
<reference evidence="9 10" key="1">
    <citation type="submission" date="2019-11" db="EMBL/GenBank/DDBJ databases">
        <title>Comparative genomics of hydrocarbon-degrading Desulfosarcina strains.</title>
        <authorList>
            <person name="Watanabe M."/>
            <person name="Kojima H."/>
            <person name="Fukui M."/>
        </authorList>
    </citation>
    <scope>NUCLEOTIDE SEQUENCE [LARGE SCALE GENOMIC DNA]</scope>
    <source>
        <strain evidence="9 10">PP31</strain>
    </source>
</reference>
<dbReference type="SUPFAM" id="SSF111331">
    <property type="entry name" value="NAD kinase/diacylglycerol kinase-like"/>
    <property type="match status" value="1"/>
</dbReference>
<dbReference type="InterPro" id="IPR017437">
    <property type="entry name" value="ATP-NAD_kinase_PpnK-typ_C"/>
</dbReference>
<feature type="binding site" evidence="8">
    <location>
        <position position="170"/>
    </location>
    <ligand>
        <name>NAD(+)</name>
        <dbReference type="ChEBI" id="CHEBI:57540"/>
    </ligand>
</feature>
<protein>
    <recommendedName>
        <fullName evidence="8">NAD kinase</fullName>
        <ecNumber evidence="8">2.7.1.23</ecNumber>
    </recommendedName>
    <alternativeName>
        <fullName evidence="8">ATP-dependent NAD kinase</fullName>
    </alternativeName>
</protein>
<feature type="active site" description="Proton acceptor" evidence="8">
    <location>
        <position position="66"/>
    </location>
</feature>
<feature type="binding site" evidence="8">
    <location>
        <begin position="66"/>
        <end position="67"/>
    </location>
    <ligand>
        <name>NAD(+)</name>
        <dbReference type="ChEBI" id="CHEBI:57540"/>
    </ligand>
</feature>
<dbReference type="GO" id="GO:0006741">
    <property type="term" value="P:NADP+ biosynthetic process"/>
    <property type="evidence" value="ECO:0007669"/>
    <property type="project" value="UniProtKB-UniRule"/>
</dbReference>
<dbReference type="Pfam" id="PF20143">
    <property type="entry name" value="NAD_kinase_C"/>
    <property type="match status" value="1"/>
</dbReference>
<dbReference type="Proteomes" id="UP000427769">
    <property type="component" value="Chromosome"/>
</dbReference>
<accession>A0A5K7ZKC3</accession>
<dbReference type="FunFam" id="2.60.200.30:FF:000009">
    <property type="entry name" value="Poly(P)/ATP NAD kinase"/>
    <property type="match status" value="1"/>
</dbReference>
<dbReference type="GO" id="GO:0005737">
    <property type="term" value="C:cytoplasm"/>
    <property type="evidence" value="ECO:0007669"/>
    <property type="project" value="UniProtKB-SubCell"/>
</dbReference>
<dbReference type="EC" id="2.7.1.23" evidence="8"/>
<sequence length="285" mass="31103">MKKQIGLVIKDEDNARQQADRFEQWLTDRGVGVIRKESRLPKEGSGNDSPPSPEVALLCVFVLGGDGTFLSAVRWIGDRQVPIIGVKFGEVGFLAETTEDRLYAVAETILDKPFATRPQMRLQVAVLREGVEIARESAFNDVVINKGALARLARIRTHIDDQFLTDYRADGLIVATPTGSTAYSLAAGGPIIHPSVPGILITPICPFTLTNRPLIVPDAATIKIQLAEDTSDIMLTCDGQVGLKIDERDTIIIAQSPTPVQMITLPGQNYFDVLKAKLKWSGSRV</sequence>
<dbReference type="OrthoDB" id="9774737at2"/>
<dbReference type="InterPro" id="IPR016064">
    <property type="entry name" value="NAD/diacylglycerol_kinase_sf"/>
</dbReference>
<dbReference type="Gene3D" id="3.40.50.10330">
    <property type="entry name" value="Probable inorganic polyphosphate/atp-NAD kinase, domain 1"/>
    <property type="match status" value="1"/>
</dbReference>
<feature type="binding site" evidence="8">
    <location>
        <position position="151"/>
    </location>
    <ligand>
        <name>NAD(+)</name>
        <dbReference type="ChEBI" id="CHEBI:57540"/>
    </ligand>
</feature>
<keyword evidence="3 8" id="KW-0418">Kinase</keyword>
<evidence type="ECO:0000313" key="9">
    <source>
        <dbReference type="EMBL" id="BBO76487.1"/>
    </source>
</evidence>
<dbReference type="AlphaFoldDB" id="A0A5K7ZKC3"/>
<dbReference type="GO" id="GO:0051287">
    <property type="term" value="F:NAD binding"/>
    <property type="evidence" value="ECO:0007669"/>
    <property type="project" value="UniProtKB-ARBA"/>
</dbReference>
<dbReference type="InterPro" id="IPR002504">
    <property type="entry name" value="NADK"/>
</dbReference>
<dbReference type="PANTHER" id="PTHR20275">
    <property type="entry name" value="NAD KINASE"/>
    <property type="match status" value="1"/>
</dbReference>
<dbReference type="GO" id="GO:0005524">
    <property type="term" value="F:ATP binding"/>
    <property type="evidence" value="ECO:0007669"/>
    <property type="project" value="UniProtKB-KW"/>
</dbReference>
<comment type="caution">
    <text evidence="8">Lacks conserved residue(s) required for the propagation of feature annotation.</text>
</comment>
<dbReference type="GO" id="GO:0003951">
    <property type="term" value="F:NAD+ kinase activity"/>
    <property type="evidence" value="ECO:0007669"/>
    <property type="project" value="UniProtKB-UniRule"/>
</dbReference>
<evidence type="ECO:0000256" key="8">
    <source>
        <dbReference type="HAMAP-Rule" id="MF_00361"/>
    </source>
</evidence>
<proteinExistence type="inferred from homology"/>
<organism evidence="9 10">
    <name type="scientific">Desulfosarcina widdelii</name>
    <dbReference type="NCBI Taxonomy" id="947919"/>
    <lineage>
        <taxon>Bacteria</taxon>
        <taxon>Pseudomonadati</taxon>
        <taxon>Thermodesulfobacteriota</taxon>
        <taxon>Desulfobacteria</taxon>
        <taxon>Desulfobacterales</taxon>
        <taxon>Desulfosarcinaceae</taxon>
        <taxon>Desulfosarcina</taxon>
    </lineage>
</organism>
<dbReference type="Pfam" id="PF01513">
    <property type="entry name" value="NAD_kinase"/>
    <property type="match status" value="1"/>
</dbReference>
<keyword evidence="6 8" id="KW-0520">NAD</keyword>
<comment type="similarity">
    <text evidence="8">Belongs to the NAD kinase family.</text>
</comment>
<gene>
    <name evidence="8 9" type="primary">nadK</name>
    <name evidence="9" type="ORF">DSCW_39040</name>
</gene>
<evidence type="ECO:0000256" key="1">
    <source>
        <dbReference type="ARBA" id="ARBA00022679"/>
    </source>
</evidence>
<dbReference type="Gene3D" id="2.60.200.30">
    <property type="entry name" value="Probable inorganic polyphosphate/atp-NAD kinase, domain 2"/>
    <property type="match status" value="1"/>
</dbReference>
<keyword evidence="1 8" id="KW-0808">Transferase</keyword>
<comment type="cofactor">
    <cofactor evidence="8">
        <name>a divalent metal cation</name>
        <dbReference type="ChEBI" id="CHEBI:60240"/>
    </cofactor>
</comment>
<keyword evidence="8" id="KW-0963">Cytoplasm</keyword>
<keyword evidence="2 8" id="KW-0547">Nucleotide-binding</keyword>
<dbReference type="HAMAP" id="MF_00361">
    <property type="entry name" value="NAD_kinase"/>
    <property type="match status" value="1"/>
</dbReference>
<dbReference type="GO" id="GO:0019674">
    <property type="term" value="P:NAD+ metabolic process"/>
    <property type="evidence" value="ECO:0007669"/>
    <property type="project" value="InterPro"/>
</dbReference>
<comment type="subcellular location">
    <subcellularLocation>
        <location evidence="8">Cytoplasm</location>
    </subcellularLocation>
</comment>
<feature type="binding site" evidence="8">
    <location>
        <position position="168"/>
    </location>
    <ligand>
        <name>NAD(+)</name>
        <dbReference type="ChEBI" id="CHEBI:57540"/>
    </ligand>
</feature>
<feature type="binding site" evidence="8">
    <location>
        <begin position="140"/>
        <end position="141"/>
    </location>
    <ligand>
        <name>NAD(+)</name>
        <dbReference type="ChEBI" id="CHEBI:57540"/>
    </ligand>
</feature>
<keyword evidence="4 8" id="KW-0067">ATP-binding</keyword>